<keyword evidence="7 12" id="KW-0227">DNA damage</keyword>
<name>A0A1G6HD87_9BACI</name>
<dbReference type="InterPro" id="IPR043128">
    <property type="entry name" value="Rev_trsase/Diguanyl_cyclase"/>
</dbReference>
<dbReference type="GO" id="GO:0006281">
    <property type="term" value="P:DNA repair"/>
    <property type="evidence" value="ECO:0007669"/>
    <property type="project" value="UniProtKB-UniRule"/>
</dbReference>
<keyword evidence="6 12" id="KW-0479">Metal-binding</keyword>
<keyword evidence="12" id="KW-0238">DNA-binding</keyword>
<dbReference type="Proteomes" id="UP000242949">
    <property type="component" value="Unassembled WGS sequence"/>
</dbReference>
<evidence type="ECO:0000256" key="4">
    <source>
        <dbReference type="ARBA" id="ARBA00022695"/>
    </source>
</evidence>
<dbReference type="NCBIfam" id="NF002677">
    <property type="entry name" value="PRK02406.1"/>
    <property type="match status" value="1"/>
</dbReference>
<evidence type="ECO:0000256" key="7">
    <source>
        <dbReference type="ARBA" id="ARBA00022763"/>
    </source>
</evidence>
<dbReference type="InterPro" id="IPR017961">
    <property type="entry name" value="DNA_pol_Y-fam_little_finger"/>
</dbReference>
<reference evidence="16" key="1">
    <citation type="submission" date="2016-09" db="EMBL/GenBank/DDBJ databases">
        <authorList>
            <person name="Varghese N."/>
            <person name="Submissions S."/>
        </authorList>
    </citation>
    <scope>NUCLEOTIDE SEQUENCE [LARGE SCALE GENOMIC DNA]</scope>
    <source>
        <strain evidence="16">S5</strain>
    </source>
</reference>
<feature type="domain" description="UmuC" evidence="14">
    <location>
        <begin position="12"/>
        <end position="193"/>
    </location>
</feature>
<dbReference type="NCBIfam" id="NF002492">
    <property type="entry name" value="PRK01810.1"/>
    <property type="match status" value="1"/>
</dbReference>
<dbReference type="SUPFAM" id="SSF100879">
    <property type="entry name" value="Lesion bypass DNA polymerase (Y-family), little finger domain"/>
    <property type="match status" value="1"/>
</dbReference>
<keyword evidence="12" id="KW-0963">Cytoplasm</keyword>
<dbReference type="GO" id="GO:0000287">
    <property type="term" value="F:magnesium ion binding"/>
    <property type="evidence" value="ECO:0007669"/>
    <property type="project" value="UniProtKB-UniRule"/>
</dbReference>
<dbReference type="GO" id="GO:0009432">
    <property type="term" value="P:SOS response"/>
    <property type="evidence" value="ECO:0007669"/>
    <property type="project" value="TreeGrafter"/>
</dbReference>
<dbReference type="FunFam" id="3.30.1490.100:FF:000004">
    <property type="entry name" value="DNA polymerase IV"/>
    <property type="match status" value="1"/>
</dbReference>
<dbReference type="AlphaFoldDB" id="A0A1G6HD87"/>
<dbReference type="SUPFAM" id="SSF56672">
    <property type="entry name" value="DNA/RNA polymerases"/>
    <property type="match status" value="1"/>
</dbReference>
<dbReference type="Pfam" id="PF11798">
    <property type="entry name" value="IMS_HHH"/>
    <property type="match status" value="1"/>
</dbReference>
<feature type="site" description="Substrate discrimination" evidence="12">
    <location>
        <position position="21"/>
    </location>
</feature>
<dbReference type="GO" id="GO:0006261">
    <property type="term" value="P:DNA-templated DNA replication"/>
    <property type="evidence" value="ECO:0007669"/>
    <property type="project" value="UniProtKB-UniRule"/>
</dbReference>
<keyword evidence="8 12" id="KW-0460">Magnesium</keyword>
<comment type="function">
    <text evidence="12">Poorly processive, error-prone DNA polymerase involved in untargeted mutagenesis. Copies undamaged DNA at stalled replication forks, which arise in vivo from mismatched or misaligned primer ends. These misaligned primers can be extended by PolIV. Exhibits no 3'-5' exonuclease (proofreading) activity. May be involved in translesional synthesis, in conjunction with the beta clamp from PolIII.</text>
</comment>
<evidence type="ECO:0000256" key="8">
    <source>
        <dbReference type="ARBA" id="ARBA00022842"/>
    </source>
</evidence>
<dbReference type="GO" id="GO:0003684">
    <property type="term" value="F:damaged DNA binding"/>
    <property type="evidence" value="ECO:0007669"/>
    <property type="project" value="InterPro"/>
</dbReference>
<dbReference type="PANTHER" id="PTHR11076:SF33">
    <property type="entry name" value="DNA POLYMERASE KAPPA"/>
    <property type="match status" value="1"/>
</dbReference>
<organism evidence="15 16">
    <name type="scientific">Pelagirhabdus alkalitolerans</name>
    <dbReference type="NCBI Taxonomy" id="1612202"/>
    <lineage>
        <taxon>Bacteria</taxon>
        <taxon>Bacillati</taxon>
        <taxon>Bacillota</taxon>
        <taxon>Bacilli</taxon>
        <taxon>Bacillales</taxon>
        <taxon>Bacillaceae</taxon>
        <taxon>Pelagirhabdus</taxon>
    </lineage>
</organism>
<evidence type="ECO:0000256" key="1">
    <source>
        <dbReference type="ARBA" id="ARBA00010945"/>
    </source>
</evidence>
<dbReference type="GO" id="GO:0003887">
    <property type="term" value="F:DNA-directed DNA polymerase activity"/>
    <property type="evidence" value="ECO:0007669"/>
    <property type="project" value="UniProtKB-UniRule"/>
</dbReference>
<comment type="similarity">
    <text evidence="1 12">Belongs to the DNA polymerase type-Y family.</text>
</comment>
<dbReference type="HAMAP" id="MF_01113">
    <property type="entry name" value="DNApol_IV"/>
    <property type="match status" value="1"/>
</dbReference>
<evidence type="ECO:0000256" key="6">
    <source>
        <dbReference type="ARBA" id="ARBA00022723"/>
    </source>
</evidence>
<keyword evidence="4 12" id="KW-0548">Nucleotidyltransferase</keyword>
<dbReference type="STRING" id="1612202.SAMN05421734_102479"/>
<dbReference type="Gene3D" id="3.40.1170.60">
    <property type="match status" value="1"/>
</dbReference>
<evidence type="ECO:0000256" key="12">
    <source>
        <dbReference type="HAMAP-Rule" id="MF_01113"/>
    </source>
</evidence>
<dbReference type="RefSeq" id="WP_090793733.1">
    <property type="nucleotide sequence ID" value="NZ_FMYI01000002.1"/>
</dbReference>
<feature type="region of interest" description="Disordered" evidence="13">
    <location>
        <begin position="385"/>
        <end position="415"/>
    </location>
</feature>
<comment type="cofactor">
    <cofactor evidence="12">
        <name>Mg(2+)</name>
        <dbReference type="ChEBI" id="CHEBI:18420"/>
    </cofactor>
    <text evidence="12">Binds 2 magnesium ions per subunit.</text>
</comment>
<dbReference type="Pfam" id="PF00817">
    <property type="entry name" value="IMS"/>
    <property type="match status" value="1"/>
</dbReference>
<dbReference type="InterPro" id="IPR024728">
    <property type="entry name" value="PolY_HhH_motif"/>
</dbReference>
<dbReference type="EC" id="2.7.7.7" evidence="12"/>
<comment type="subunit">
    <text evidence="12">Monomer.</text>
</comment>
<keyword evidence="3 12" id="KW-0808">Transferase</keyword>
<evidence type="ECO:0000313" key="16">
    <source>
        <dbReference type="Proteomes" id="UP000242949"/>
    </source>
</evidence>
<evidence type="ECO:0000256" key="11">
    <source>
        <dbReference type="ARBA" id="ARBA00049244"/>
    </source>
</evidence>
<proteinExistence type="inferred from homology"/>
<evidence type="ECO:0000256" key="9">
    <source>
        <dbReference type="ARBA" id="ARBA00022932"/>
    </source>
</evidence>
<dbReference type="PROSITE" id="PS50173">
    <property type="entry name" value="UMUC"/>
    <property type="match status" value="1"/>
</dbReference>
<dbReference type="GO" id="GO:0042276">
    <property type="term" value="P:error-prone translesion synthesis"/>
    <property type="evidence" value="ECO:0007669"/>
    <property type="project" value="TreeGrafter"/>
</dbReference>
<keyword evidence="9 12" id="KW-0239">DNA-directed DNA polymerase</keyword>
<evidence type="ECO:0000259" key="14">
    <source>
        <dbReference type="PROSITE" id="PS50173"/>
    </source>
</evidence>
<dbReference type="CDD" id="cd03586">
    <property type="entry name" value="PolY_Pol_IV_kappa"/>
    <property type="match status" value="1"/>
</dbReference>
<dbReference type="EMBL" id="FMYI01000002">
    <property type="protein sequence ID" value="SDB91885.1"/>
    <property type="molecule type" value="Genomic_DNA"/>
</dbReference>
<feature type="binding site" evidence="12">
    <location>
        <position position="112"/>
    </location>
    <ligand>
        <name>Mg(2+)</name>
        <dbReference type="ChEBI" id="CHEBI:18420"/>
    </ligand>
</feature>
<feature type="binding site" evidence="12">
    <location>
        <position position="16"/>
    </location>
    <ligand>
        <name>Mg(2+)</name>
        <dbReference type="ChEBI" id="CHEBI:18420"/>
    </ligand>
</feature>
<dbReference type="GO" id="GO:0005829">
    <property type="term" value="C:cytosol"/>
    <property type="evidence" value="ECO:0007669"/>
    <property type="project" value="TreeGrafter"/>
</dbReference>
<evidence type="ECO:0000256" key="10">
    <source>
        <dbReference type="ARBA" id="ARBA00023204"/>
    </source>
</evidence>
<dbReference type="InterPro" id="IPR022880">
    <property type="entry name" value="DNApol_IV"/>
</dbReference>
<evidence type="ECO:0000256" key="3">
    <source>
        <dbReference type="ARBA" id="ARBA00022679"/>
    </source>
</evidence>
<comment type="catalytic activity">
    <reaction evidence="11 12">
        <text>DNA(n) + a 2'-deoxyribonucleoside 5'-triphosphate = DNA(n+1) + diphosphate</text>
        <dbReference type="Rhea" id="RHEA:22508"/>
        <dbReference type="Rhea" id="RHEA-COMP:17339"/>
        <dbReference type="Rhea" id="RHEA-COMP:17340"/>
        <dbReference type="ChEBI" id="CHEBI:33019"/>
        <dbReference type="ChEBI" id="CHEBI:61560"/>
        <dbReference type="ChEBI" id="CHEBI:173112"/>
        <dbReference type="EC" id="2.7.7.7"/>
    </reaction>
</comment>
<evidence type="ECO:0000313" key="15">
    <source>
        <dbReference type="EMBL" id="SDB91885.1"/>
    </source>
</evidence>
<comment type="subcellular location">
    <subcellularLocation>
        <location evidence="12">Cytoplasm</location>
    </subcellularLocation>
</comment>
<keyword evidence="2 12" id="KW-0515">Mutator protein</keyword>
<dbReference type="Gene3D" id="3.30.1490.100">
    <property type="entry name" value="DNA polymerase, Y-family, little finger domain"/>
    <property type="match status" value="1"/>
</dbReference>
<gene>
    <name evidence="12" type="primary">dinB</name>
    <name evidence="15" type="ORF">SAMN05421734_102479</name>
</gene>
<dbReference type="InterPro" id="IPR043502">
    <property type="entry name" value="DNA/RNA_pol_sf"/>
</dbReference>
<feature type="active site" evidence="12">
    <location>
        <position position="113"/>
    </location>
</feature>
<dbReference type="OrthoDB" id="9808813at2"/>
<dbReference type="InterPro" id="IPR036775">
    <property type="entry name" value="DNA_pol_Y-fam_lit_finger_sf"/>
</dbReference>
<dbReference type="InterPro" id="IPR050116">
    <property type="entry name" value="DNA_polymerase-Y"/>
</dbReference>
<accession>A0A1G6HD87</accession>
<dbReference type="PANTHER" id="PTHR11076">
    <property type="entry name" value="DNA REPAIR POLYMERASE UMUC / TRANSFERASE FAMILY MEMBER"/>
    <property type="match status" value="1"/>
</dbReference>
<keyword evidence="5 12" id="KW-0235">DNA replication</keyword>
<keyword evidence="16" id="KW-1185">Reference proteome</keyword>
<evidence type="ECO:0000256" key="2">
    <source>
        <dbReference type="ARBA" id="ARBA00022457"/>
    </source>
</evidence>
<sequence length="415" mass="47864">MSNFYPKNGRVIFHVDMNSFYASVEAAYNPDLKGKPLAIAGNPEERKGIIVTSSYEARAKGVKTTMPLWEARRLCKDLIVMRPNFDRYRQASKEIFKLMSEVTSLVQPVSIDEGYMDITHCESLGTPIEIAKQLQRKIKETLDLPCSIGIAPNKFLAKMASDMQKPMGMTVLRKRDLPTKLWPLPIEEMYGVGEKTKEKLHTIQVFTIGDLIEADRYQLKRLLGINGERLKERAQGIDESPVNPDAIYDFKSIGNSETLKEDTIDETKLYMLIRKLSRKVSDRLNRKEVAGQTIQLTIRYNNRKTITRSITSSEYLMSESEIYKKATDLFEHHWNGEPVRLLGVTAQGLVERSDIIEQLNLFRYQEQIQDEALYETIHDLTEKYGKNPFKSFQPKEDHQEPSTSFQKDFLDDYKN</sequence>
<dbReference type="InterPro" id="IPR001126">
    <property type="entry name" value="UmuC"/>
</dbReference>
<protein>
    <recommendedName>
        <fullName evidence="12">DNA polymerase IV</fullName>
        <shortName evidence="12">Pol IV</shortName>
        <ecNumber evidence="12">2.7.7.7</ecNumber>
    </recommendedName>
</protein>
<evidence type="ECO:0000256" key="13">
    <source>
        <dbReference type="SAM" id="MobiDB-lite"/>
    </source>
</evidence>
<keyword evidence="10 12" id="KW-0234">DNA repair</keyword>
<dbReference type="Gene3D" id="1.10.150.20">
    <property type="entry name" value="5' to 3' exonuclease, C-terminal subdomain"/>
    <property type="match status" value="1"/>
</dbReference>
<evidence type="ECO:0000256" key="5">
    <source>
        <dbReference type="ARBA" id="ARBA00022705"/>
    </source>
</evidence>
<dbReference type="Pfam" id="PF11799">
    <property type="entry name" value="IMS_C"/>
    <property type="match status" value="1"/>
</dbReference>
<dbReference type="Gene3D" id="3.30.70.270">
    <property type="match status" value="1"/>
</dbReference>